<evidence type="ECO:0000256" key="1">
    <source>
        <dbReference type="ARBA" id="ARBA00022679"/>
    </source>
</evidence>
<gene>
    <name evidence="4" type="ORF">GCM10009726_27440</name>
</gene>
<dbReference type="SUPFAM" id="SSF53613">
    <property type="entry name" value="Ribokinase-like"/>
    <property type="match status" value="1"/>
</dbReference>
<name>A0ABN2XFL7_9ACTN</name>
<dbReference type="GO" id="GO:0016301">
    <property type="term" value="F:kinase activity"/>
    <property type="evidence" value="ECO:0007669"/>
    <property type="project" value="UniProtKB-KW"/>
</dbReference>
<keyword evidence="1" id="KW-0808">Transferase</keyword>
<keyword evidence="2 4" id="KW-0418">Kinase</keyword>
<dbReference type="Gene3D" id="3.40.1190.20">
    <property type="match status" value="1"/>
</dbReference>
<dbReference type="PROSITE" id="PS00584">
    <property type="entry name" value="PFKB_KINASES_2"/>
    <property type="match status" value="1"/>
</dbReference>
<sequence length="312" mass="31362">MSRVIHTGQALVDVVVEVPDLPVRGQNVMAASATDYAGGAVTVLVAAARFGAACVHAGAHGTGPHGDLVRAALGSEGIAVSAPAVATLDTGICVVMVEPSAQRTFVTTLGAEREISVESLASSAPGAGDLVCVTGFSLALDRTRDPLLAWLPTLDPDVVVVLDPGAAFADLPAAVREAMLEVTDVWSSNAEEAEGLLRAAARPVPEDLAGLTSAVAPLLRGDAVAIVRDGPGGCAVHVGGEATDVPGFPQKPLDTNGAGDTHTGALLAEVAAGTPWVEGCRRANAAAAIKVTRRGPESAPTAAEVDEFLAAR</sequence>
<dbReference type="EMBL" id="BAAAMQ010000014">
    <property type="protein sequence ID" value="GAA2111363.1"/>
    <property type="molecule type" value="Genomic_DNA"/>
</dbReference>
<accession>A0ABN2XFL7</accession>
<keyword evidence="5" id="KW-1185">Reference proteome</keyword>
<evidence type="ECO:0000259" key="3">
    <source>
        <dbReference type="Pfam" id="PF00294"/>
    </source>
</evidence>
<organism evidence="4 5">
    <name type="scientific">Nocardioides furvisabuli</name>
    <dbReference type="NCBI Taxonomy" id="375542"/>
    <lineage>
        <taxon>Bacteria</taxon>
        <taxon>Bacillati</taxon>
        <taxon>Actinomycetota</taxon>
        <taxon>Actinomycetes</taxon>
        <taxon>Propionibacteriales</taxon>
        <taxon>Nocardioidaceae</taxon>
        <taxon>Nocardioides</taxon>
    </lineage>
</organism>
<dbReference type="Pfam" id="PF00294">
    <property type="entry name" value="PfkB"/>
    <property type="match status" value="1"/>
</dbReference>
<protein>
    <submittedName>
        <fullName evidence="4">PfkB family carbohydrate kinase</fullName>
    </submittedName>
</protein>
<dbReference type="InterPro" id="IPR011611">
    <property type="entry name" value="PfkB_dom"/>
</dbReference>
<proteinExistence type="predicted"/>
<dbReference type="Proteomes" id="UP001501161">
    <property type="component" value="Unassembled WGS sequence"/>
</dbReference>
<reference evidence="4 5" key="1">
    <citation type="journal article" date="2019" name="Int. J. Syst. Evol. Microbiol.">
        <title>The Global Catalogue of Microorganisms (GCM) 10K type strain sequencing project: providing services to taxonomists for standard genome sequencing and annotation.</title>
        <authorList>
            <consortium name="The Broad Institute Genomics Platform"/>
            <consortium name="The Broad Institute Genome Sequencing Center for Infectious Disease"/>
            <person name="Wu L."/>
            <person name="Ma J."/>
        </authorList>
    </citation>
    <scope>NUCLEOTIDE SEQUENCE [LARGE SCALE GENOMIC DNA]</scope>
    <source>
        <strain evidence="4 5">JCM 13813</strain>
    </source>
</reference>
<dbReference type="InterPro" id="IPR029056">
    <property type="entry name" value="Ribokinase-like"/>
</dbReference>
<evidence type="ECO:0000313" key="5">
    <source>
        <dbReference type="Proteomes" id="UP001501161"/>
    </source>
</evidence>
<comment type="caution">
    <text evidence="4">The sequence shown here is derived from an EMBL/GenBank/DDBJ whole genome shotgun (WGS) entry which is preliminary data.</text>
</comment>
<evidence type="ECO:0000313" key="4">
    <source>
        <dbReference type="EMBL" id="GAA2111363.1"/>
    </source>
</evidence>
<dbReference type="RefSeq" id="WP_231252622.1">
    <property type="nucleotide sequence ID" value="NZ_BAAAMQ010000014.1"/>
</dbReference>
<dbReference type="InterPro" id="IPR002173">
    <property type="entry name" value="Carboh/pur_kinase_PfkB_CS"/>
</dbReference>
<evidence type="ECO:0000256" key="2">
    <source>
        <dbReference type="ARBA" id="ARBA00022777"/>
    </source>
</evidence>
<dbReference type="PANTHER" id="PTHR10584:SF166">
    <property type="entry name" value="RIBOKINASE"/>
    <property type="match status" value="1"/>
</dbReference>
<dbReference type="PANTHER" id="PTHR10584">
    <property type="entry name" value="SUGAR KINASE"/>
    <property type="match status" value="1"/>
</dbReference>
<feature type="domain" description="Carbohydrate kinase PfkB" evidence="3">
    <location>
        <begin position="3"/>
        <end position="298"/>
    </location>
</feature>